<keyword evidence="1" id="KW-0812">Transmembrane</keyword>
<dbReference type="EMBL" id="QYRP01000002">
    <property type="protein sequence ID" value="RJS47936.1"/>
    <property type="molecule type" value="Genomic_DNA"/>
</dbReference>
<comment type="caution">
    <text evidence="2">The sequence shown here is derived from an EMBL/GenBank/DDBJ whole genome shotgun (WGS) entry which is preliminary data.</text>
</comment>
<keyword evidence="3" id="KW-1185">Reference proteome</keyword>
<feature type="transmembrane region" description="Helical" evidence="1">
    <location>
        <begin position="12"/>
        <end position="34"/>
    </location>
</feature>
<keyword evidence="1" id="KW-1133">Transmembrane helix</keyword>
<accession>A0A3A5HBB5</accession>
<dbReference type="OrthoDB" id="3828130at2"/>
<proteinExistence type="predicted"/>
<evidence type="ECO:0000256" key="1">
    <source>
        <dbReference type="SAM" id="Phobius"/>
    </source>
</evidence>
<feature type="transmembrane region" description="Helical" evidence="1">
    <location>
        <begin position="78"/>
        <end position="95"/>
    </location>
</feature>
<gene>
    <name evidence="2" type="ORF">D4739_12420</name>
</gene>
<protein>
    <submittedName>
        <fullName evidence="2">Uncharacterized protein</fullName>
    </submittedName>
</protein>
<keyword evidence="1" id="KW-0472">Membrane</keyword>
<evidence type="ECO:0000313" key="2">
    <source>
        <dbReference type="EMBL" id="RJS47936.1"/>
    </source>
</evidence>
<dbReference type="Proteomes" id="UP000276542">
    <property type="component" value="Unassembled WGS sequence"/>
</dbReference>
<name>A0A3A5HBB5_9ACTN</name>
<evidence type="ECO:0000313" key="3">
    <source>
        <dbReference type="Proteomes" id="UP000276542"/>
    </source>
</evidence>
<dbReference type="AlphaFoldDB" id="A0A3A5HBB5"/>
<organism evidence="2 3">
    <name type="scientific">Nocardioides cavernaquae</name>
    <dbReference type="NCBI Taxonomy" id="2321396"/>
    <lineage>
        <taxon>Bacteria</taxon>
        <taxon>Bacillati</taxon>
        <taxon>Actinomycetota</taxon>
        <taxon>Actinomycetes</taxon>
        <taxon>Propionibacteriales</taxon>
        <taxon>Nocardioidaceae</taxon>
        <taxon>Nocardioides</taxon>
    </lineage>
</organism>
<sequence length="101" mass="11141">MSVGGVRRYAAQAVWFICVVFALFLAVGALTYALNANPDNGLVDFVRTWANRVDLGVFSPVNGIKEFTGEHADVKNALFNWGLGSVFWLVLGRILDRVLRP</sequence>
<reference evidence="3" key="1">
    <citation type="submission" date="2018-09" db="EMBL/GenBank/DDBJ databases">
        <authorList>
            <person name="Zhu H."/>
        </authorList>
    </citation>
    <scope>NUCLEOTIDE SEQUENCE [LARGE SCALE GENOMIC DNA]</scope>
    <source>
        <strain evidence="3">K1W22B-1</strain>
    </source>
</reference>